<dbReference type="STRING" id="1295009.MMINT_12100"/>
<proteinExistence type="predicted"/>
<dbReference type="Proteomes" id="UP000014070">
    <property type="component" value="Chromosome"/>
</dbReference>
<feature type="domain" description="DUF6440" evidence="1">
    <location>
        <begin position="10"/>
        <end position="59"/>
    </location>
</feature>
<evidence type="ECO:0000313" key="2">
    <source>
        <dbReference type="EMBL" id="AGN26540.1"/>
    </source>
</evidence>
<gene>
    <name evidence="2" type="ORF">MMINT_12100</name>
</gene>
<dbReference type="InParanoid" id="R9T761"/>
<protein>
    <recommendedName>
        <fullName evidence="1">DUF6440 domain-containing protein</fullName>
    </recommendedName>
</protein>
<evidence type="ECO:0000313" key="3">
    <source>
        <dbReference type="Proteomes" id="UP000014070"/>
    </source>
</evidence>
<name>R9T761_METII</name>
<dbReference type="Pfam" id="PF20037">
    <property type="entry name" value="DUF6440"/>
    <property type="match status" value="1"/>
</dbReference>
<keyword evidence="3" id="KW-1185">Reference proteome</keyword>
<organism evidence="2 3">
    <name type="scientific">Methanomassiliicoccus intestinalis (strain Issoire-Mx1)</name>
    <dbReference type="NCBI Taxonomy" id="1295009"/>
    <lineage>
        <taxon>Archaea</taxon>
        <taxon>Methanobacteriati</taxon>
        <taxon>Thermoplasmatota</taxon>
        <taxon>Thermoplasmata</taxon>
        <taxon>Methanomassiliicoccales</taxon>
        <taxon>Methanomassiliicoccaceae</taxon>
        <taxon>Methanomassiliicoccus</taxon>
    </lineage>
</organism>
<dbReference type="AlphaFoldDB" id="R9T761"/>
<sequence>MIAMKQNEERFIKTYDQGSFNVFEIWVDKMTGVNYLYRNSGTSGGLTVLVDKNGKPIVTSVFEDSIKPL</sequence>
<dbReference type="KEGG" id="mer:MMINT_12100"/>
<reference evidence="2 3" key="1">
    <citation type="journal article" date="2013" name="Genome Announc.">
        <title>Genome sequence of 'Candidatus Methanomassiliicoccus intestinalis' Issoire-Mx1, a third thermoplasmatales-related methanogenic archaeon from human feces.</title>
        <authorList>
            <person name="Borrel G."/>
            <person name="Harris H.M."/>
            <person name="Parisot N."/>
            <person name="Gaci N."/>
            <person name="Tottey W."/>
            <person name="Mihajlovski A."/>
            <person name="Deane J."/>
            <person name="Gribaldo S."/>
            <person name="Bardot O."/>
            <person name="Peyretaillade E."/>
            <person name="Peyret P."/>
            <person name="O'Toole P.W."/>
            <person name="Brugere J.F."/>
        </authorList>
    </citation>
    <scope>NUCLEOTIDE SEQUENCE [LARGE SCALE GENOMIC DNA]</scope>
    <source>
        <strain evidence="2 3">Issoire-Mx1</strain>
    </source>
</reference>
<dbReference type="HOGENOM" id="CLU_173156_2_0_2"/>
<accession>R9T761</accession>
<evidence type="ECO:0000259" key="1">
    <source>
        <dbReference type="Pfam" id="PF20037"/>
    </source>
</evidence>
<dbReference type="EMBL" id="CP005934">
    <property type="protein sequence ID" value="AGN26540.1"/>
    <property type="molecule type" value="Genomic_DNA"/>
</dbReference>
<dbReference type="InterPro" id="IPR045515">
    <property type="entry name" value="DUF6440"/>
</dbReference>